<dbReference type="AlphaFoldDB" id="A0A137NUU5"/>
<feature type="domain" description="Vps72/YL1 C-terminal" evidence="5">
    <location>
        <begin position="80"/>
        <end position="109"/>
    </location>
</feature>
<evidence type="ECO:0000256" key="4">
    <source>
        <dbReference type="ARBA" id="ARBA00023242"/>
    </source>
</evidence>
<evidence type="ECO:0000256" key="3">
    <source>
        <dbReference type="ARBA" id="ARBA00023163"/>
    </source>
</evidence>
<keyword evidence="2" id="KW-0805">Transcription regulation</keyword>
<keyword evidence="4" id="KW-0539">Nucleus</keyword>
<dbReference type="STRING" id="796925.A0A137NUU5"/>
<dbReference type="InterPro" id="IPR029525">
    <property type="entry name" value="INO80C/Ies6"/>
</dbReference>
<dbReference type="InterPro" id="IPR013272">
    <property type="entry name" value="Vps72/YL1_C"/>
</dbReference>
<protein>
    <recommendedName>
        <fullName evidence="5">Vps72/YL1 C-terminal domain-containing protein</fullName>
    </recommendedName>
</protein>
<keyword evidence="3" id="KW-0804">Transcription</keyword>
<sequence length="131" mass="14952">MGKSTVKKIKLNLKKSNAGSQKEKITNLNDLAKPFKNKKFTMKKKTKPLKSVLILEKSNNLNTNNYITMEAGPSIKPIKKYCDLTGLLANYNDPKTQLRYFGVEQFKIIKQMNLSTPQDYLSVRNANVVLR</sequence>
<dbReference type="GO" id="GO:0006338">
    <property type="term" value="P:chromatin remodeling"/>
    <property type="evidence" value="ECO:0007669"/>
    <property type="project" value="InterPro"/>
</dbReference>
<organism evidence="6 7">
    <name type="scientific">Conidiobolus coronatus (strain ATCC 28846 / CBS 209.66 / NRRL 28638)</name>
    <name type="common">Delacroixia coronata</name>
    <dbReference type="NCBI Taxonomy" id="796925"/>
    <lineage>
        <taxon>Eukaryota</taxon>
        <taxon>Fungi</taxon>
        <taxon>Fungi incertae sedis</taxon>
        <taxon>Zoopagomycota</taxon>
        <taxon>Entomophthoromycotina</taxon>
        <taxon>Entomophthoromycetes</taxon>
        <taxon>Entomophthorales</taxon>
        <taxon>Ancylistaceae</taxon>
        <taxon>Conidiobolus</taxon>
    </lineage>
</organism>
<evidence type="ECO:0000313" key="6">
    <source>
        <dbReference type="EMBL" id="KXN66529.1"/>
    </source>
</evidence>
<accession>A0A137NUU5</accession>
<dbReference type="GO" id="GO:0034080">
    <property type="term" value="P:CENP-A containing chromatin assembly"/>
    <property type="evidence" value="ECO:0007669"/>
    <property type="project" value="EnsemblFungi"/>
</dbReference>
<evidence type="ECO:0000256" key="1">
    <source>
        <dbReference type="ARBA" id="ARBA00004123"/>
    </source>
</evidence>
<proteinExistence type="predicted"/>
<keyword evidence="7" id="KW-1185">Reference proteome</keyword>
<dbReference type="Pfam" id="PF08265">
    <property type="entry name" value="YL1_C"/>
    <property type="match status" value="1"/>
</dbReference>
<comment type="subcellular location">
    <subcellularLocation>
        <location evidence="1">Nucleus</location>
    </subcellularLocation>
</comment>
<dbReference type="OrthoDB" id="49520at2759"/>
<reference evidence="6 7" key="1">
    <citation type="journal article" date="2015" name="Genome Biol. Evol.">
        <title>Phylogenomic analyses indicate that early fungi evolved digesting cell walls of algal ancestors of land plants.</title>
        <authorList>
            <person name="Chang Y."/>
            <person name="Wang S."/>
            <person name="Sekimoto S."/>
            <person name="Aerts A.L."/>
            <person name="Choi C."/>
            <person name="Clum A."/>
            <person name="LaButti K.M."/>
            <person name="Lindquist E.A."/>
            <person name="Yee Ngan C."/>
            <person name="Ohm R.A."/>
            <person name="Salamov A.A."/>
            <person name="Grigoriev I.V."/>
            <person name="Spatafora J.W."/>
            <person name="Berbee M.L."/>
        </authorList>
    </citation>
    <scope>NUCLEOTIDE SEQUENCE [LARGE SCALE GENOMIC DNA]</scope>
    <source>
        <strain evidence="6 7">NRRL 28638</strain>
    </source>
</reference>
<dbReference type="SMART" id="SM00993">
    <property type="entry name" value="YL1_C"/>
    <property type="match status" value="1"/>
</dbReference>
<name>A0A137NUU5_CONC2</name>
<evidence type="ECO:0000259" key="5">
    <source>
        <dbReference type="SMART" id="SM00993"/>
    </source>
</evidence>
<dbReference type="Proteomes" id="UP000070444">
    <property type="component" value="Unassembled WGS sequence"/>
</dbReference>
<evidence type="ECO:0000256" key="2">
    <source>
        <dbReference type="ARBA" id="ARBA00023015"/>
    </source>
</evidence>
<gene>
    <name evidence="6" type="ORF">CONCODRAFT_80463</name>
</gene>
<dbReference type="PANTHER" id="PTHR31200">
    <property type="entry name" value="INO80 COMPLEX SUBUNIT C"/>
    <property type="match status" value="1"/>
</dbReference>
<dbReference type="GO" id="GO:0031011">
    <property type="term" value="C:Ino80 complex"/>
    <property type="evidence" value="ECO:0007669"/>
    <property type="project" value="EnsemblFungi"/>
</dbReference>
<dbReference type="PANTHER" id="PTHR31200:SF1">
    <property type="entry name" value="INO80 COMPLEX SUBUNIT C"/>
    <property type="match status" value="1"/>
</dbReference>
<dbReference type="EMBL" id="KQ964714">
    <property type="protein sequence ID" value="KXN66529.1"/>
    <property type="molecule type" value="Genomic_DNA"/>
</dbReference>
<evidence type="ECO:0000313" key="7">
    <source>
        <dbReference type="Proteomes" id="UP000070444"/>
    </source>
</evidence>